<protein>
    <submittedName>
        <fullName evidence="2">Uncharacterized protein</fullName>
    </submittedName>
</protein>
<dbReference type="PATRIC" id="fig|1435349.4.peg.704"/>
<feature type="transmembrane region" description="Helical" evidence="1">
    <location>
        <begin position="7"/>
        <end position="25"/>
    </location>
</feature>
<dbReference type="GO" id="GO:0006508">
    <property type="term" value="P:proteolysis"/>
    <property type="evidence" value="ECO:0007669"/>
    <property type="project" value="InterPro"/>
</dbReference>
<comment type="caution">
    <text evidence="2">The sequence shown here is derived from an EMBL/GenBank/DDBJ whole genome shotgun (WGS) entry which is preliminary data.</text>
</comment>
<dbReference type="GO" id="GO:0008236">
    <property type="term" value="F:serine-type peptidase activity"/>
    <property type="evidence" value="ECO:0007669"/>
    <property type="project" value="InterPro"/>
</dbReference>
<evidence type="ECO:0000313" key="3">
    <source>
        <dbReference type="Proteomes" id="UP000032578"/>
    </source>
</evidence>
<organism evidence="2 3">
    <name type="scientific">Neotamlana sedimentorum</name>
    <dbReference type="NCBI Taxonomy" id="1435349"/>
    <lineage>
        <taxon>Bacteria</taxon>
        <taxon>Pseudomonadati</taxon>
        <taxon>Bacteroidota</taxon>
        <taxon>Flavobacteriia</taxon>
        <taxon>Flavobacteriales</taxon>
        <taxon>Flavobacteriaceae</taxon>
        <taxon>Neotamlana</taxon>
    </lineage>
</organism>
<name>A0A0D7W8X7_9FLAO</name>
<proteinExistence type="predicted"/>
<keyword evidence="1" id="KW-0812">Transmembrane</keyword>
<dbReference type="STRING" id="1435349.PW52_13410"/>
<reference evidence="2 3" key="1">
    <citation type="submission" date="2014-11" db="EMBL/GenBank/DDBJ databases">
        <title>Tamlana sedimentorum sp. nov., isolated from shallow sand sediments of the Sea of Japan.</title>
        <authorList>
            <person name="Romanenko L.A."/>
        </authorList>
    </citation>
    <scope>NUCLEOTIDE SEQUENCE [LARGE SCALE GENOMIC DNA]</scope>
    <source>
        <strain evidence="2 3">JCM 19808</strain>
    </source>
</reference>
<dbReference type="EMBL" id="JTDW01000012">
    <property type="protein sequence ID" value="KJD34242.1"/>
    <property type="molecule type" value="Genomic_DNA"/>
</dbReference>
<gene>
    <name evidence="2" type="ORF">PW52_13410</name>
</gene>
<keyword evidence="3" id="KW-1185">Reference proteome</keyword>
<dbReference type="RefSeq" id="WP_044633537.1">
    <property type="nucleotide sequence ID" value="NZ_JTDW01000012.1"/>
</dbReference>
<dbReference type="SUPFAM" id="SSF52096">
    <property type="entry name" value="ClpP/crotonase"/>
    <property type="match status" value="1"/>
</dbReference>
<keyword evidence="1" id="KW-1133">Transmembrane helix</keyword>
<keyword evidence="1" id="KW-0472">Membrane</keyword>
<dbReference type="InterPro" id="IPR029045">
    <property type="entry name" value="ClpP/crotonase-like_dom_sf"/>
</dbReference>
<accession>A0A0D7W8X7</accession>
<evidence type="ECO:0000256" key="1">
    <source>
        <dbReference type="SAM" id="Phobius"/>
    </source>
</evidence>
<dbReference type="Proteomes" id="UP000032578">
    <property type="component" value="Unassembled WGS sequence"/>
</dbReference>
<sequence>MNTIQKVIINFLMIITVSVINVVFAQSSREINWTEDLEIYKSLLEEKHINLYHSISKEAFYNQWKNLNNNIKALNDFEIIVELMRLTRQIGDGHTAVSLQNVSTNRFPFEIKYIDKQWRVVNVSKAHKNLLKLSLISIENTPIEEVTTKVSKVTQFVENEYSQVIRTESYLNLGELLHALKITKKPKEAVFTFLDANNQQIKITLKASNQPASNKISEFVNLFIGVPEITKPNNAMFPYLWYAPIKHTKAIYINFKSYPTFEDMQVFGETLVNTISENKFQQVIIDMRDNGGGDLYVGAVLAYALNLADTINWKNGVYVLTSNKTFSAATSNAALYKQLLNAKIVGEATGSNPNGYQDMDSFVLPNSKLTITYSKRLFRLSHKPNCALQPDLIISQKWDDFLQGTDTVLKELIEKIKK</sequence>
<evidence type="ECO:0000313" key="2">
    <source>
        <dbReference type="EMBL" id="KJD34242.1"/>
    </source>
</evidence>
<dbReference type="AlphaFoldDB" id="A0A0D7W8X7"/>
<dbReference type="Gene3D" id="3.90.226.10">
    <property type="entry name" value="2-enoyl-CoA Hydratase, Chain A, domain 1"/>
    <property type="match status" value="1"/>
</dbReference>